<feature type="transmembrane region" description="Helical" evidence="1">
    <location>
        <begin position="20"/>
        <end position="39"/>
    </location>
</feature>
<dbReference type="InterPro" id="IPR037522">
    <property type="entry name" value="HD_GYP_dom"/>
</dbReference>
<feature type="domain" description="HD-GYP" evidence="2">
    <location>
        <begin position="189"/>
        <end position="385"/>
    </location>
</feature>
<dbReference type="AlphaFoldDB" id="A0A3B0CM29"/>
<feature type="transmembrane region" description="Helical" evidence="1">
    <location>
        <begin position="157"/>
        <end position="175"/>
    </location>
</feature>
<comment type="caution">
    <text evidence="3">The sequence shown here is derived from an EMBL/GenBank/DDBJ whole genome shotgun (WGS) entry which is preliminary data.</text>
</comment>
<feature type="transmembrane region" description="Helical" evidence="1">
    <location>
        <begin position="133"/>
        <end position="152"/>
    </location>
</feature>
<protein>
    <submittedName>
        <fullName evidence="3">HD-GYP domain-containing protein</fullName>
    </submittedName>
</protein>
<dbReference type="Gene3D" id="1.10.3210.10">
    <property type="entry name" value="Hypothetical protein af1432"/>
    <property type="match status" value="1"/>
</dbReference>
<sequence>MHKGLLDTTVMNQEQRAIRLFLLLFYGIGFSFDAFYFYVYPKFISHSREIGVPSGGLGVGIYIVQLALLVVAVYLSRQQKPSYIKYVYLYTYVFVSVVNDLVVYLSSDIVYDSSNVAEVLFVLFSPIFLNKKYFWTVIGLITAKYVILLLALRQPGLILPLALYPILSAMSYIMLNRFYGYVGAIRDSYSGQIESIVKGIVATLELKDPYTRGHSERVAHFSLLLAKRLNQYTEEEMKAYYYACLLHDIGKVNIPDHILTKPSTLSQQEYEIIQTHPVVGVNAIKHIDGLQDSISVVLHHHERWDGRGYPSGLKGEQIPYLARITAVADAFDAMTSKRSYRDALTVDEAYKRIVEGRGTQFDPQVVQLFIEVYPEFVQYVKEEQKRLNDYSQSDSLVNG</sequence>
<dbReference type="RefSeq" id="WP_120745432.1">
    <property type="nucleotide sequence ID" value="NZ_RBAH01000001.1"/>
</dbReference>
<dbReference type="Pfam" id="PF20971">
    <property type="entry name" value="MASE12"/>
    <property type="match status" value="1"/>
</dbReference>
<dbReference type="OrthoDB" id="9759601at2"/>
<organism evidence="3 4">
    <name type="scientific">Paenibacillus ginsengarvi</name>
    <dbReference type="NCBI Taxonomy" id="400777"/>
    <lineage>
        <taxon>Bacteria</taxon>
        <taxon>Bacillati</taxon>
        <taxon>Bacillota</taxon>
        <taxon>Bacilli</taxon>
        <taxon>Bacillales</taxon>
        <taxon>Paenibacillaceae</taxon>
        <taxon>Paenibacillus</taxon>
    </lineage>
</organism>
<dbReference type="PANTHER" id="PTHR43155">
    <property type="entry name" value="CYCLIC DI-GMP PHOSPHODIESTERASE PA4108-RELATED"/>
    <property type="match status" value="1"/>
</dbReference>
<evidence type="ECO:0000259" key="2">
    <source>
        <dbReference type="PROSITE" id="PS51832"/>
    </source>
</evidence>
<gene>
    <name evidence="3" type="ORF">D7M11_01850</name>
</gene>
<dbReference type="SMART" id="SM00471">
    <property type="entry name" value="HDc"/>
    <property type="match status" value="1"/>
</dbReference>
<evidence type="ECO:0000256" key="1">
    <source>
        <dbReference type="SAM" id="Phobius"/>
    </source>
</evidence>
<evidence type="ECO:0000313" key="3">
    <source>
        <dbReference type="EMBL" id="RKN86725.1"/>
    </source>
</evidence>
<evidence type="ECO:0000313" key="4">
    <source>
        <dbReference type="Proteomes" id="UP000282311"/>
    </source>
</evidence>
<dbReference type="EMBL" id="RBAH01000001">
    <property type="protein sequence ID" value="RKN86725.1"/>
    <property type="molecule type" value="Genomic_DNA"/>
</dbReference>
<dbReference type="PROSITE" id="PS51832">
    <property type="entry name" value="HD_GYP"/>
    <property type="match status" value="1"/>
</dbReference>
<keyword evidence="1" id="KW-1133">Transmembrane helix</keyword>
<name>A0A3B0CM29_9BACL</name>
<dbReference type="CDD" id="cd00077">
    <property type="entry name" value="HDc"/>
    <property type="match status" value="1"/>
</dbReference>
<keyword evidence="4" id="KW-1185">Reference proteome</keyword>
<keyword evidence="1" id="KW-0472">Membrane</keyword>
<accession>A0A3B0CM29</accession>
<feature type="transmembrane region" description="Helical" evidence="1">
    <location>
        <begin position="59"/>
        <end position="75"/>
    </location>
</feature>
<proteinExistence type="predicted"/>
<dbReference type="Proteomes" id="UP000282311">
    <property type="component" value="Unassembled WGS sequence"/>
</dbReference>
<dbReference type="Pfam" id="PF13487">
    <property type="entry name" value="HD_5"/>
    <property type="match status" value="1"/>
</dbReference>
<reference evidence="3 4" key="1">
    <citation type="journal article" date="2007" name="Int. J. Syst. Evol. Microbiol.">
        <title>Paenibacillus ginsengarvi sp. nov., isolated from soil from ginseng cultivation.</title>
        <authorList>
            <person name="Yoon M.H."/>
            <person name="Ten L.N."/>
            <person name="Im W.T."/>
        </authorList>
    </citation>
    <scope>NUCLEOTIDE SEQUENCE [LARGE SCALE GENOMIC DNA]</scope>
    <source>
        <strain evidence="3 4">KCTC 13059</strain>
    </source>
</reference>
<dbReference type="PANTHER" id="PTHR43155:SF2">
    <property type="entry name" value="CYCLIC DI-GMP PHOSPHODIESTERASE PA4108"/>
    <property type="match status" value="1"/>
</dbReference>
<feature type="transmembrane region" description="Helical" evidence="1">
    <location>
        <begin position="87"/>
        <end position="106"/>
    </location>
</feature>
<dbReference type="InterPro" id="IPR048436">
    <property type="entry name" value="MASE12"/>
</dbReference>
<keyword evidence="1" id="KW-0812">Transmembrane</keyword>
<dbReference type="SUPFAM" id="SSF109604">
    <property type="entry name" value="HD-domain/PDEase-like"/>
    <property type="match status" value="1"/>
</dbReference>
<dbReference type="InterPro" id="IPR003607">
    <property type="entry name" value="HD/PDEase_dom"/>
</dbReference>